<protein>
    <recommendedName>
        <fullName evidence="3 5">Regulatory protein RecX</fullName>
    </recommendedName>
</protein>
<feature type="domain" description="RecX second three-helical" evidence="6">
    <location>
        <begin position="112"/>
        <end position="152"/>
    </location>
</feature>
<keyword evidence="4 5" id="KW-0963">Cytoplasm</keyword>
<keyword evidence="10" id="KW-1185">Reference proteome</keyword>
<dbReference type="OrthoDB" id="5421057at2"/>
<feature type="domain" description="RecX third three-helical" evidence="7">
    <location>
        <begin position="216"/>
        <end position="263"/>
    </location>
</feature>
<organism evidence="9 10">
    <name type="scientific">Mesobacillus selenatarsenatis (strain DSM 18680 / JCM 14380 / FERM P-15431 / SF-1)</name>
    <dbReference type="NCBI Taxonomy" id="1321606"/>
    <lineage>
        <taxon>Bacteria</taxon>
        <taxon>Bacillati</taxon>
        <taxon>Bacillota</taxon>
        <taxon>Bacilli</taxon>
        <taxon>Bacillales</taxon>
        <taxon>Bacillaceae</taxon>
        <taxon>Mesobacillus</taxon>
    </lineage>
</organism>
<evidence type="ECO:0000256" key="1">
    <source>
        <dbReference type="ARBA" id="ARBA00004496"/>
    </source>
</evidence>
<name>A0A0A8XAU0_MESS1</name>
<evidence type="ECO:0000259" key="8">
    <source>
        <dbReference type="Pfam" id="PF21982"/>
    </source>
</evidence>
<dbReference type="Pfam" id="PF02631">
    <property type="entry name" value="RecX_HTH2"/>
    <property type="match status" value="1"/>
</dbReference>
<evidence type="ECO:0000256" key="3">
    <source>
        <dbReference type="ARBA" id="ARBA00018111"/>
    </source>
</evidence>
<dbReference type="RefSeq" id="WP_041967970.1">
    <property type="nucleotide sequence ID" value="NZ_BASE01000120.1"/>
</dbReference>
<comment type="function">
    <text evidence="5">Modulates RecA activity.</text>
</comment>
<sequence>MPVITKISVQKHNKERYSIFTDIGRGEEYAFSVDEDVLIKHNLKKGMELDDFSVTEMLFQDDIRKAYNTAINYLAHRMRSEAEVRDHLTKKEIADPVIKEAIHKLHEFKFLNDEEFANAFVRTQLNTTDKGAGVIKMELKNKGVSAELISKAIEEVSFGEQLEKAIKLSEKYAQKNNKDSSKILKQKIEQMLQRKGYSFALIRAALDETQVEKEEDDEMDALRVQGEKLHNKYSKLPKREYRQKLKMALYRKGFPMEMIDEFISEKENEE</sequence>
<evidence type="ECO:0000256" key="2">
    <source>
        <dbReference type="ARBA" id="ARBA00009695"/>
    </source>
</evidence>
<evidence type="ECO:0000256" key="4">
    <source>
        <dbReference type="ARBA" id="ARBA00022490"/>
    </source>
</evidence>
<dbReference type="EMBL" id="BASE01000120">
    <property type="protein sequence ID" value="GAM16364.1"/>
    <property type="molecule type" value="Genomic_DNA"/>
</dbReference>
<accession>A0A0A8XAU0</accession>
<dbReference type="PANTHER" id="PTHR33602:SF1">
    <property type="entry name" value="REGULATORY PROTEIN RECX FAMILY PROTEIN"/>
    <property type="match status" value="1"/>
</dbReference>
<dbReference type="GO" id="GO:0006282">
    <property type="term" value="P:regulation of DNA repair"/>
    <property type="evidence" value="ECO:0007669"/>
    <property type="project" value="UniProtKB-UniRule"/>
</dbReference>
<comment type="subcellular location">
    <subcellularLocation>
        <location evidence="1 5">Cytoplasm</location>
    </subcellularLocation>
</comment>
<dbReference type="Gene3D" id="1.10.10.10">
    <property type="entry name" value="Winged helix-like DNA-binding domain superfamily/Winged helix DNA-binding domain"/>
    <property type="match status" value="4"/>
</dbReference>
<dbReference type="InterPro" id="IPR053925">
    <property type="entry name" value="RecX_HTH_3rd"/>
</dbReference>
<evidence type="ECO:0000259" key="6">
    <source>
        <dbReference type="Pfam" id="PF02631"/>
    </source>
</evidence>
<gene>
    <name evidence="5" type="primary">recX</name>
    <name evidence="9" type="ORF">SAMD00020551_4554</name>
</gene>
<evidence type="ECO:0000313" key="10">
    <source>
        <dbReference type="Proteomes" id="UP000031014"/>
    </source>
</evidence>
<dbReference type="InterPro" id="IPR003783">
    <property type="entry name" value="Regulatory_RecX"/>
</dbReference>
<dbReference type="Pfam" id="PF21982">
    <property type="entry name" value="RecX_HTH1"/>
    <property type="match status" value="1"/>
</dbReference>
<dbReference type="AlphaFoldDB" id="A0A0A8XAU0"/>
<evidence type="ECO:0000313" key="9">
    <source>
        <dbReference type="EMBL" id="GAM16364.1"/>
    </source>
</evidence>
<dbReference type="InterPro" id="IPR036388">
    <property type="entry name" value="WH-like_DNA-bd_sf"/>
</dbReference>
<feature type="domain" description="RecX first three-helical" evidence="8">
    <location>
        <begin position="66"/>
        <end position="105"/>
    </location>
</feature>
<evidence type="ECO:0000259" key="7">
    <source>
        <dbReference type="Pfam" id="PF21981"/>
    </source>
</evidence>
<dbReference type="STRING" id="1321606.SAMD00020551_4554"/>
<dbReference type="Pfam" id="PF21981">
    <property type="entry name" value="RecX_HTH3"/>
    <property type="match status" value="2"/>
</dbReference>
<feature type="domain" description="RecX third three-helical" evidence="7">
    <location>
        <begin position="160"/>
        <end position="206"/>
    </location>
</feature>
<comment type="caution">
    <text evidence="9">The sequence shown here is derived from an EMBL/GenBank/DDBJ whole genome shotgun (WGS) entry which is preliminary data.</text>
</comment>
<dbReference type="PANTHER" id="PTHR33602">
    <property type="entry name" value="REGULATORY PROTEIN RECX FAMILY PROTEIN"/>
    <property type="match status" value="1"/>
</dbReference>
<dbReference type="GO" id="GO:0005737">
    <property type="term" value="C:cytoplasm"/>
    <property type="evidence" value="ECO:0007669"/>
    <property type="project" value="UniProtKB-SubCell"/>
</dbReference>
<reference evidence="9 10" key="1">
    <citation type="submission" date="2013-06" db="EMBL/GenBank/DDBJ databases">
        <title>Whole genome shotgun sequence of Bacillus selenatarsenatis SF-1.</title>
        <authorList>
            <person name="Kuroda M."/>
            <person name="Sei K."/>
            <person name="Yamashita M."/>
            <person name="Ike M."/>
        </authorList>
    </citation>
    <scope>NUCLEOTIDE SEQUENCE [LARGE SCALE GENOMIC DNA]</scope>
    <source>
        <strain evidence="9 10">SF-1</strain>
    </source>
</reference>
<dbReference type="HAMAP" id="MF_01114">
    <property type="entry name" value="RecX"/>
    <property type="match status" value="1"/>
</dbReference>
<proteinExistence type="inferred from homology"/>
<dbReference type="InterPro" id="IPR053926">
    <property type="entry name" value="RecX_HTH_1st"/>
</dbReference>
<dbReference type="NCBIfam" id="NF010733">
    <property type="entry name" value="PRK14135.1"/>
    <property type="match status" value="1"/>
</dbReference>
<dbReference type="Proteomes" id="UP000031014">
    <property type="component" value="Unassembled WGS sequence"/>
</dbReference>
<dbReference type="InterPro" id="IPR053924">
    <property type="entry name" value="RecX_HTH_2nd"/>
</dbReference>
<evidence type="ECO:0000256" key="5">
    <source>
        <dbReference type="HAMAP-Rule" id="MF_01114"/>
    </source>
</evidence>
<comment type="similarity">
    <text evidence="2 5">Belongs to the RecX family.</text>
</comment>